<evidence type="ECO:0000313" key="3">
    <source>
        <dbReference type="Proteomes" id="UP000199361"/>
    </source>
</evidence>
<keyword evidence="1" id="KW-0812">Transmembrane</keyword>
<feature type="transmembrane region" description="Helical" evidence="1">
    <location>
        <begin position="6"/>
        <end position="35"/>
    </location>
</feature>
<keyword evidence="1" id="KW-1133">Transmembrane helix</keyword>
<dbReference type="AlphaFoldDB" id="A0A1I0HZ78"/>
<dbReference type="RefSeq" id="WP_177240690.1">
    <property type="nucleotide sequence ID" value="NZ_FOHX01000004.1"/>
</dbReference>
<evidence type="ECO:0000256" key="1">
    <source>
        <dbReference type="SAM" id="Phobius"/>
    </source>
</evidence>
<evidence type="ECO:0008006" key="4">
    <source>
        <dbReference type="Google" id="ProtNLM"/>
    </source>
</evidence>
<dbReference type="EMBL" id="FOHX01000004">
    <property type="protein sequence ID" value="SET89239.1"/>
    <property type="molecule type" value="Genomic_DNA"/>
</dbReference>
<protein>
    <recommendedName>
        <fullName evidence="4">Small integral membrane protein</fullName>
    </recommendedName>
</protein>
<accession>A0A1I0HZ78</accession>
<gene>
    <name evidence="2" type="ORF">SAMN05421811_104574</name>
</gene>
<keyword evidence="1" id="KW-0472">Membrane</keyword>
<evidence type="ECO:0000313" key="2">
    <source>
        <dbReference type="EMBL" id="SET89239.1"/>
    </source>
</evidence>
<dbReference type="STRING" id="568860.SAMN05421811_104574"/>
<reference evidence="2 3" key="1">
    <citation type="submission" date="2016-10" db="EMBL/GenBank/DDBJ databases">
        <authorList>
            <person name="de Groot N.N."/>
        </authorList>
    </citation>
    <scope>NUCLEOTIDE SEQUENCE [LARGE SCALE GENOMIC DNA]</scope>
    <source>
        <strain evidence="2 3">CGMCC 4.5598</strain>
    </source>
</reference>
<organism evidence="2 3">
    <name type="scientific">Nonomuraea wenchangensis</name>
    <dbReference type="NCBI Taxonomy" id="568860"/>
    <lineage>
        <taxon>Bacteria</taxon>
        <taxon>Bacillati</taxon>
        <taxon>Actinomycetota</taxon>
        <taxon>Actinomycetes</taxon>
        <taxon>Streptosporangiales</taxon>
        <taxon>Streptosporangiaceae</taxon>
        <taxon>Nonomuraea</taxon>
    </lineage>
</organism>
<proteinExistence type="predicted"/>
<dbReference type="Proteomes" id="UP000199361">
    <property type="component" value="Unassembled WGS sequence"/>
</dbReference>
<keyword evidence="3" id="KW-1185">Reference proteome</keyword>
<name>A0A1I0HZ78_9ACTN</name>
<sequence length="58" mass="6111">MNNQWLPVIGLTVGIVLGIVGAFGGLVPFLIVLVLGAVGWLVGRLVETGEVNLSVRRK</sequence>